<dbReference type="AlphaFoldDB" id="A0AAV3U0U3"/>
<keyword evidence="2" id="KW-1185">Reference proteome</keyword>
<accession>A0AAV3U0U3</accession>
<sequence>MIFAQFSSSVPYGTWFNPSNMAFANYWLGPMQAGMAMQYQFLNTLTWGLLDDISAEVEHALVEGRDLSQVLATQIQALQGAALSQEQKQLLARTRLLEAEENLHEIIQNLTLNLMQLPFTRLAGKPARKRFAITLEGEVVEGEVVD</sequence>
<comment type="caution">
    <text evidence="1">The sequence shown here is derived from an EMBL/GenBank/DDBJ whole genome shotgun (WGS) entry which is preliminary data.</text>
</comment>
<organism evidence="1 2">
    <name type="scientific">Halioxenophilus aromaticivorans</name>
    <dbReference type="NCBI Taxonomy" id="1306992"/>
    <lineage>
        <taxon>Bacteria</taxon>
        <taxon>Pseudomonadati</taxon>
        <taxon>Pseudomonadota</taxon>
        <taxon>Gammaproteobacteria</taxon>
        <taxon>Alteromonadales</taxon>
        <taxon>Alteromonadaceae</taxon>
        <taxon>Halioxenophilus</taxon>
    </lineage>
</organism>
<name>A0AAV3U0U3_9ALTE</name>
<dbReference type="Proteomes" id="UP001409585">
    <property type="component" value="Unassembled WGS sequence"/>
</dbReference>
<protein>
    <submittedName>
        <fullName evidence="1">Uncharacterized protein</fullName>
    </submittedName>
</protein>
<evidence type="ECO:0000313" key="2">
    <source>
        <dbReference type="Proteomes" id="UP001409585"/>
    </source>
</evidence>
<dbReference type="EMBL" id="BAABLX010000009">
    <property type="protein sequence ID" value="GAA4938833.1"/>
    <property type="molecule type" value="Genomic_DNA"/>
</dbReference>
<reference evidence="2" key="1">
    <citation type="journal article" date="2019" name="Int. J. Syst. Evol. Microbiol.">
        <title>The Global Catalogue of Microorganisms (GCM) 10K type strain sequencing project: providing services to taxonomists for standard genome sequencing and annotation.</title>
        <authorList>
            <consortium name="The Broad Institute Genomics Platform"/>
            <consortium name="The Broad Institute Genome Sequencing Center for Infectious Disease"/>
            <person name="Wu L."/>
            <person name="Ma J."/>
        </authorList>
    </citation>
    <scope>NUCLEOTIDE SEQUENCE [LARGE SCALE GENOMIC DNA]</scope>
    <source>
        <strain evidence="2">JCM 19134</strain>
    </source>
</reference>
<gene>
    <name evidence="1" type="ORF">GCM10025791_16170</name>
</gene>
<evidence type="ECO:0000313" key="1">
    <source>
        <dbReference type="EMBL" id="GAA4938833.1"/>
    </source>
</evidence>
<proteinExistence type="predicted"/>
<dbReference type="RefSeq" id="WP_345419848.1">
    <property type="nucleotide sequence ID" value="NZ_AP031496.1"/>
</dbReference>